<feature type="compositionally biased region" description="Pro residues" evidence="1">
    <location>
        <begin position="136"/>
        <end position="150"/>
    </location>
</feature>
<feature type="compositionally biased region" description="Low complexity" evidence="1">
    <location>
        <begin position="107"/>
        <end position="118"/>
    </location>
</feature>
<name>A0AAW1UM28_9CUCU</name>
<evidence type="ECO:0000256" key="1">
    <source>
        <dbReference type="SAM" id="MobiDB-lite"/>
    </source>
</evidence>
<feature type="compositionally biased region" description="Pro residues" evidence="1">
    <location>
        <begin position="306"/>
        <end position="317"/>
    </location>
</feature>
<feature type="region of interest" description="Disordered" evidence="1">
    <location>
        <begin position="1"/>
        <end position="338"/>
    </location>
</feature>
<gene>
    <name evidence="2" type="ORF">WA026_014419</name>
</gene>
<keyword evidence="3" id="KW-1185">Reference proteome</keyword>
<dbReference type="EMBL" id="JARQZJ010000067">
    <property type="protein sequence ID" value="KAK9881075.1"/>
    <property type="molecule type" value="Genomic_DNA"/>
</dbReference>
<accession>A0AAW1UM28</accession>
<feature type="compositionally biased region" description="Basic and acidic residues" evidence="1">
    <location>
        <begin position="159"/>
        <end position="170"/>
    </location>
</feature>
<dbReference type="AlphaFoldDB" id="A0AAW1UM28"/>
<dbReference type="Proteomes" id="UP001431783">
    <property type="component" value="Unassembled WGS sequence"/>
</dbReference>
<organism evidence="2 3">
    <name type="scientific">Henosepilachna vigintioctopunctata</name>
    <dbReference type="NCBI Taxonomy" id="420089"/>
    <lineage>
        <taxon>Eukaryota</taxon>
        <taxon>Metazoa</taxon>
        <taxon>Ecdysozoa</taxon>
        <taxon>Arthropoda</taxon>
        <taxon>Hexapoda</taxon>
        <taxon>Insecta</taxon>
        <taxon>Pterygota</taxon>
        <taxon>Neoptera</taxon>
        <taxon>Endopterygota</taxon>
        <taxon>Coleoptera</taxon>
        <taxon>Polyphaga</taxon>
        <taxon>Cucujiformia</taxon>
        <taxon>Coccinelloidea</taxon>
        <taxon>Coccinellidae</taxon>
        <taxon>Epilachninae</taxon>
        <taxon>Epilachnini</taxon>
        <taxon>Henosepilachna</taxon>
    </lineage>
</organism>
<comment type="caution">
    <text evidence="2">The sequence shown here is derived from an EMBL/GenBank/DDBJ whole genome shotgun (WGS) entry which is preliminary data.</text>
</comment>
<feature type="non-terminal residue" evidence="2">
    <location>
        <position position="338"/>
    </location>
</feature>
<protein>
    <submittedName>
        <fullName evidence="2">Uncharacterized protein</fullName>
    </submittedName>
</protein>
<sequence>MSQPLPNAMNYPKTEHNESYKVQEQVSSSEVIRPFPDGTNSPPVGYPPRPPLTRIDSRNSFQIRPGFPNPQGVPIRPPGQQIRPPPPGTAFVQRPPGLPTRPPFQQPFPNNQGNPNTQHQQLNQIRQGVPSIRPGGPFPPRGLGPGPRPPGLIQQKSESGSDQKIERENFARYQSMDSTEARNVSSPNQIVNNADSSNINIVRSTSAKSASNSLHSSNSNLNEEINRSLNRNGSVEEKHRGISNSQESLDRKSEHEYPSRPESRSSIKMDQIMEDTNKPKIFSRPPSSNEILPQRPDSRNSVNYKPPSPHSPNPKPELPNKSSLQLKNLTKAKSPIRI</sequence>
<feature type="compositionally biased region" description="Low complexity" evidence="1">
    <location>
        <begin position="203"/>
        <end position="232"/>
    </location>
</feature>
<proteinExistence type="predicted"/>
<feature type="compositionally biased region" description="Pro residues" evidence="1">
    <location>
        <begin position="96"/>
        <end position="106"/>
    </location>
</feature>
<feature type="compositionally biased region" description="Polar residues" evidence="1">
    <location>
        <begin position="175"/>
        <end position="202"/>
    </location>
</feature>
<reference evidence="2 3" key="1">
    <citation type="submission" date="2023-03" db="EMBL/GenBank/DDBJ databases">
        <title>Genome insight into feeding habits of ladybird beetles.</title>
        <authorList>
            <person name="Li H.-S."/>
            <person name="Huang Y.-H."/>
            <person name="Pang H."/>
        </authorList>
    </citation>
    <scope>NUCLEOTIDE SEQUENCE [LARGE SCALE GENOMIC DNA]</scope>
    <source>
        <strain evidence="2">SYSU_2023b</strain>
        <tissue evidence="2">Whole body</tissue>
    </source>
</reference>
<evidence type="ECO:0000313" key="2">
    <source>
        <dbReference type="EMBL" id="KAK9881075.1"/>
    </source>
</evidence>
<feature type="compositionally biased region" description="Basic and acidic residues" evidence="1">
    <location>
        <begin position="248"/>
        <end position="267"/>
    </location>
</feature>
<evidence type="ECO:0000313" key="3">
    <source>
        <dbReference type="Proteomes" id="UP001431783"/>
    </source>
</evidence>